<organism evidence="12 13">
    <name type="scientific">Cylindrospermum stagnale PCC 7417</name>
    <dbReference type="NCBI Taxonomy" id="56107"/>
    <lineage>
        <taxon>Bacteria</taxon>
        <taxon>Bacillati</taxon>
        <taxon>Cyanobacteriota</taxon>
        <taxon>Cyanophyceae</taxon>
        <taxon>Nostocales</taxon>
        <taxon>Nostocaceae</taxon>
        <taxon>Cylindrospermum</taxon>
    </lineage>
</organism>
<dbReference type="AlphaFoldDB" id="K9WYF3"/>
<feature type="modified residue" description="4-aspartylphosphate" evidence="9">
    <location>
        <position position="59"/>
    </location>
</feature>
<comment type="catalytic activity">
    <reaction evidence="1">
        <text>ATP + protein L-histidine = ADP + protein N-phospho-L-histidine.</text>
        <dbReference type="EC" id="2.7.13.3"/>
    </reaction>
</comment>
<evidence type="ECO:0000256" key="2">
    <source>
        <dbReference type="ARBA" id="ARBA00012438"/>
    </source>
</evidence>
<dbReference type="EMBL" id="CP003642">
    <property type="protein sequence ID" value="AFZ24831.1"/>
    <property type="molecule type" value="Genomic_DNA"/>
</dbReference>
<keyword evidence="6 12" id="KW-0418">Kinase</keyword>
<dbReference type="GO" id="GO:0000155">
    <property type="term" value="F:phosphorelay sensor kinase activity"/>
    <property type="evidence" value="ECO:0007669"/>
    <property type="project" value="InterPro"/>
</dbReference>
<dbReference type="InterPro" id="IPR036890">
    <property type="entry name" value="HATPase_C_sf"/>
</dbReference>
<evidence type="ECO:0000256" key="8">
    <source>
        <dbReference type="ARBA" id="ARBA00023012"/>
    </source>
</evidence>
<protein>
    <recommendedName>
        <fullName evidence="2">histidine kinase</fullName>
        <ecNumber evidence="2">2.7.13.3</ecNumber>
    </recommendedName>
</protein>
<proteinExistence type="predicted"/>
<accession>K9WYF3</accession>
<keyword evidence="7" id="KW-0067">ATP-binding</keyword>
<evidence type="ECO:0000256" key="3">
    <source>
        <dbReference type="ARBA" id="ARBA00022553"/>
    </source>
</evidence>
<dbReference type="Gene3D" id="3.40.50.2300">
    <property type="match status" value="1"/>
</dbReference>
<dbReference type="CDD" id="cd19920">
    <property type="entry name" value="REC_PA4781-like"/>
    <property type="match status" value="1"/>
</dbReference>
<dbReference type="Pfam" id="PF02518">
    <property type="entry name" value="HATPase_c"/>
    <property type="match status" value="1"/>
</dbReference>
<dbReference type="PROSITE" id="PS50109">
    <property type="entry name" value="HIS_KIN"/>
    <property type="match status" value="1"/>
</dbReference>
<dbReference type="SUPFAM" id="SSF52172">
    <property type="entry name" value="CheY-like"/>
    <property type="match status" value="1"/>
</dbReference>
<evidence type="ECO:0000313" key="13">
    <source>
        <dbReference type="Proteomes" id="UP000010475"/>
    </source>
</evidence>
<sequence length="456" mass="51281">MNLITEQMATVLIVDDNPANLSVLSDALDLAGLEVWVAKSGKVALERVEYALPNLILLDVMMPEMDGFETCSQLKANPATKDIPVIFMTALSDTANKVKGFQTGAVDYITKPFQQEEVLSRVQLHLKLHDLAEKLEQKNLLLTQKVGEVSLAYDELKQMQIKLIQSEKLSSLGQIVTGIAHEINNPINFIYGNLIHASQYNQEVLQLLHIYQEEFPNPTPRIQAELENIDLDFIQDDLLKLLNSMDVGVQRIREILKSMRIFSRVYEADMKPINIHEAINSTLTLLNYRLKAKLEHPGIEVVREYCQLPPVECYPGQLNQVFMNIISNAIDALDEYNQHRSFADVQKQPSRIKIRTRMIGDESVAIHIADNGSGISEEVKEQLFDPFFTTKAIGKGAGLGLSISHQIVVEKHGGSLYYQSTPEKETEFVVEIPIYQQVAQVTSAVTPGDYYLTTNN</sequence>
<dbReference type="InterPro" id="IPR001789">
    <property type="entry name" value="Sig_transdc_resp-reg_receiver"/>
</dbReference>
<dbReference type="CDD" id="cd00082">
    <property type="entry name" value="HisKA"/>
    <property type="match status" value="1"/>
</dbReference>
<dbReference type="RefSeq" id="WP_015208085.1">
    <property type="nucleotide sequence ID" value="NC_019757.1"/>
</dbReference>
<gene>
    <name evidence="12" type="ORF">Cylst_2627</name>
</gene>
<dbReference type="InterPro" id="IPR011006">
    <property type="entry name" value="CheY-like_superfamily"/>
</dbReference>
<dbReference type="PANTHER" id="PTHR43065:SF10">
    <property type="entry name" value="PEROXIDE STRESS-ACTIVATED HISTIDINE KINASE MAK3"/>
    <property type="match status" value="1"/>
</dbReference>
<evidence type="ECO:0000256" key="7">
    <source>
        <dbReference type="ARBA" id="ARBA00022840"/>
    </source>
</evidence>
<dbReference type="HOGENOM" id="CLU_000445_114_39_3"/>
<dbReference type="InterPro" id="IPR036097">
    <property type="entry name" value="HisK_dim/P_sf"/>
</dbReference>
<keyword evidence="5" id="KW-0547">Nucleotide-binding</keyword>
<dbReference type="SMART" id="SM00387">
    <property type="entry name" value="HATPase_c"/>
    <property type="match status" value="1"/>
</dbReference>
<evidence type="ECO:0000256" key="5">
    <source>
        <dbReference type="ARBA" id="ARBA00022741"/>
    </source>
</evidence>
<keyword evidence="4" id="KW-0808">Transferase</keyword>
<dbReference type="SUPFAM" id="SSF47384">
    <property type="entry name" value="Homodimeric domain of signal transducing histidine kinase"/>
    <property type="match status" value="1"/>
</dbReference>
<evidence type="ECO:0000256" key="6">
    <source>
        <dbReference type="ARBA" id="ARBA00022777"/>
    </source>
</evidence>
<dbReference type="InterPro" id="IPR003594">
    <property type="entry name" value="HATPase_dom"/>
</dbReference>
<dbReference type="InterPro" id="IPR003661">
    <property type="entry name" value="HisK_dim/P_dom"/>
</dbReference>
<feature type="domain" description="Histidine kinase" evidence="10">
    <location>
        <begin position="178"/>
        <end position="436"/>
    </location>
</feature>
<dbReference type="EC" id="2.7.13.3" evidence="2"/>
<dbReference type="Pfam" id="PF00072">
    <property type="entry name" value="Response_reg"/>
    <property type="match status" value="1"/>
</dbReference>
<dbReference type="KEGG" id="csg:Cylst_2627"/>
<name>K9WYF3_9NOST</name>
<dbReference type="GO" id="GO:0005524">
    <property type="term" value="F:ATP binding"/>
    <property type="evidence" value="ECO:0007669"/>
    <property type="project" value="UniProtKB-KW"/>
</dbReference>
<dbReference type="Gene3D" id="3.30.565.10">
    <property type="entry name" value="Histidine kinase-like ATPase, C-terminal domain"/>
    <property type="match status" value="1"/>
</dbReference>
<dbReference type="eggNOG" id="COG0745">
    <property type="taxonomic scope" value="Bacteria"/>
</dbReference>
<evidence type="ECO:0000256" key="4">
    <source>
        <dbReference type="ARBA" id="ARBA00022679"/>
    </source>
</evidence>
<dbReference type="SMART" id="SM00448">
    <property type="entry name" value="REC"/>
    <property type="match status" value="1"/>
</dbReference>
<dbReference type="Proteomes" id="UP000010475">
    <property type="component" value="Chromosome"/>
</dbReference>
<reference evidence="12 13" key="1">
    <citation type="submission" date="2012-06" db="EMBL/GenBank/DDBJ databases">
        <title>Finished chromosome of genome of Cylindrospermum stagnale PCC 7417.</title>
        <authorList>
            <consortium name="US DOE Joint Genome Institute"/>
            <person name="Gugger M."/>
            <person name="Coursin T."/>
            <person name="Rippka R."/>
            <person name="Tandeau De Marsac N."/>
            <person name="Huntemann M."/>
            <person name="Wei C.-L."/>
            <person name="Han J."/>
            <person name="Detter J.C."/>
            <person name="Han C."/>
            <person name="Tapia R."/>
            <person name="Chen A."/>
            <person name="Kyrpides N."/>
            <person name="Mavromatis K."/>
            <person name="Markowitz V."/>
            <person name="Szeto E."/>
            <person name="Ivanova N."/>
            <person name="Pagani I."/>
            <person name="Pati A."/>
            <person name="Goodwin L."/>
            <person name="Nordberg H.P."/>
            <person name="Cantor M.N."/>
            <person name="Hua S.X."/>
            <person name="Woyke T."/>
            <person name="Kerfeld C.A."/>
        </authorList>
    </citation>
    <scope>NUCLEOTIDE SEQUENCE [LARGE SCALE GENOMIC DNA]</scope>
    <source>
        <strain evidence="12 13">PCC 7417</strain>
    </source>
</reference>
<evidence type="ECO:0000259" key="10">
    <source>
        <dbReference type="PROSITE" id="PS50109"/>
    </source>
</evidence>
<dbReference type="InterPro" id="IPR005467">
    <property type="entry name" value="His_kinase_dom"/>
</dbReference>
<evidence type="ECO:0000256" key="1">
    <source>
        <dbReference type="ARBA" id="ARBA00000085"/>
    </source>
</evidence>
<dbReference type="eggNOG" id="COG4191">
    <property type="taxonomic scope" value="Bacteria"/>
</dbReference>
<dbReference type="InterPro" id="IPR004358">
    <property type="entry name" value="Sig_transdc_His_kin-like_C"/>
</dbReference>
<keyword evidence="8" id="KW-0902">Two-component regulatory system</keyword>
<feature type="domain" description="Response regulatory" evidence="11">
    <location>
        <begin position="10"/>
        <end position="126"/>
    </location>
</feature>
<dbReference type="PANTHER" id="PTHR43065">
    <property type="entry name" value="SENSOR HISTIDINE KINASE"/>
    <property type="match status" value="1"/>
</dbReference>
<dbReference type="PRINTS" id="PR00344">
    <property type="entry name" value="BCTRLSENSOR"/>
</dbReference>
<dbReference type="PROSITE" id="PS50110">
    <property type="entry name" value="RESPONSE_REGULATORY"/>
    <property type="match status" value="1"/>
</dbReference>
<dbReference type="Gene3D" id="1.10.287.130">
    <property type="match status" value="1"/>
</dbReference>
<dbReference type="OrthoDB" id="569699at2"/>
<keyword evidence="13" id="KW-1185">Reference proteome</keyword>
<evidence type="ECO:0000313" key="12">
    <source>
        <dbReference type="EMBL" id="AFZ24831.1"/>
    </source>
</evidence>
<dbReference type="SUPFAM" id="SSF55874">
    <property type="entry name" value="ATPase domain of HSP90 chaperone/DNA topoisomerase II/histidine kinase"/>
    <property type="match status" value="1"/>
</dbReference>
<keyword evidence="3 9" id="KW-0597">Phosphoprotein</keyword>
<evidence type="ECO:0000256" key="9">
    <source>
        <dbReference type="PROSITE-ProRule" id="PRU00169"/>
    </source>
</evidence>
<dbReference type="STRING" id="56107.Cylst_2627"/>
<evidence type="ECO:0000259" key="11">
    <source>
        <dbReference type="PROSITE" id="PS50110"/>
    </source>
</evidence>